<organism evidence="2 3">
    <name type="scientific">Streptomyces monticola</name>
    <dbReference type="NCBI Taxonomy" id="2666263"/>
    <lineage>
        <taxon>Bacteria</taxon>
        <taxon>Bacillati</taxon>
        <taxon>Actinomycetota</taxon>
        <taxon>Actinomycetes</taxon>
        <taxon>Kitasatosporales</taxon>
        <taxon>Streptomycetaceae</taxon>
        <taxon>Streptomyces</taxon>
    </lineage>
</organism>
<evidence type="ECO:0000313" key="2">
    <source>
        <dbReference type="EMBL" id="MFC7307165.1"/>
    </source>
</evidence>
<protein>
    <submittedName>
        <fullName evidence="2">Uncharacterized protein</fullName>
    </submittedName>
</protein>
<comment type="caution">
    <text evidence="2">The sequence shown here is derived from an EMBL/GenBank/DDBJ whole genome shotgun (WGS) entry which is preliminary data.</text>
</comment>
<sequence length="45" mass="4520">MSAFEGTAGAGRERAPRRRRDSYVAEGGEGPAVVTAGPGCAGEDP</sequence>
<evidence type="ECO:0000313" key="3">
    <source>
        <dbReference type="Proteomes" id="UP001596523"/>
    </source>
</evidence>
<feature type="region of interest" description="Disordered" evidence="1">
    <location>
        <begin position="1"/>
        <end position="45"/>
    </location>
</feature>
<dbReference type="RefSeq" id="WP_381833612.1">
    <property type="nucleotide sequence ID" value="NZ_JBHTCF010000010.1"/>
</dbReference>
<evidence type="ECO:0000256" key="1">
    <source>
        <dbReference type="SAM" id="MobiDB-lite"/>
    </source>
</evidence>
<dbReference type="Proteomes" id="UP001596523">
    <property type="component" value="Unassembled WGS sequence"/>
</dbReference>
<gene>
    <name evidence="2" type="ORF">ACFQVC_23420</name>
</gene>
<dbReference type="EMBL" id="JBHTCF010000010">
    <property type="protein sequence ID" value="MFC7307165.1"/>
    <property type="molecule type" value="Genomic_DNA"/>
</dbReference>
<proteinExistence type="predicted"/>
<reference evidence="3" key="1">
    <citation type="journal article" date="2019" name="Int. J. Syst. Evol. Microbiol.">
        <title>The Global Catalogue of Microorganisms (GCM) 10K type strain sequencing project: providing services to taxonomists for standard genome sequencing and annotation.</title>
        <authorList>
            <consortium name="The Broad Institute Genomics Platform"/>
            <consortium name="The Broad Institute Genome Sequencing Center for Infectious Disease"/>
            <person name="Wu L."/>
            <person name="Ma J."/>
        </authorList>
    </citation>
    <scope>NUCLEOTIDE SEQUENCE [LARGE SCALE GENOMIC DNA]</scope>
    <source>
        <strain evidence="3">SYNS20</strain>
    </source>
</reference>
<name>A0ABW2JP91_9ACTN</name>
<keyword evidence="3" id="KW-1185">Reference proteome</keyword>
<accession>A0ABW2JP91</accession>